<keyword evidence="16" id="KW-1185">Reference proteome</keyword>
<dbReference type="SUPFAM" id="SSF52540">
    <property type="entry name" value="P-loop containing nucleoside triphosphate hydrolases"/>
    <property type="match status" value="1"/>
</dbReference>
<feature type="transmembrane region" description="Helical" evidence="13">
    <location>
        <begin position="239"/>
        <end position="258"/>
    </location>
</feature>
<accession>A0A834K5I4</accession>
<dbReference type="InterPro" id="IPR013604">
    <property type="entry name" value="7TM_chemorcpt"/>
</dbReference>
<keyword evidence="8" id="KW-0547">Nucleotide-binding</keyword>
<dbReference type="GO" id="GO:0007165">
    <property type="term" value="P:signal transduction"/>
    <property type="evidence" value="ECO:0007669"/>
    <property type="project" value="UniProtKB-KW"/>
</dbReference>
<feature type="transmembrane region" description="Helical" evidence="13">
    <location>
        <begin position="469"/>
        <end position="488"/>
    </location>
</feature>
<dbReference type="InterPro" id="IPR039430">
    <property type="entry name" value="Thymidylate_kin-like_dom"/>
</dbReference>
<dbReference type="GO" id="GO:0006227">
    <property type="term" value="P:dUDP biosynthetic process"/>
    <property type="evidence" value="ECO:0007669"/>
    <property type="project" value="TreeGrafter"/>
</dbReference>
<dbReference type="GO" id="GO:0006233">
    <property type="term" value="P:dTDP biosynthetic process"/>
    <property type="evidence" value="ECO:0007669"/>
    <property type="project" value="InterPro"/>
</dbReference>
<dbReference type="GO" id="GO:0005739">
    <property type="term" value="C:mitochondrion"/>
    <property type="evidence" value="ECO:0007669"/>
    <property type="project" value="TreeGrafter"/>
</dbReference>
<dbReference type="HAMAP" id="MF_00165">
    <property type="entry name" value="Thymidylate_kinase"/>
    <property type="match status" value="1"/>
</dbReference>
<keyword evidence="6 13" id="KW-0812">Transmembrane</keyword>
<evidence type="ECO:0000256" key="13">
    <source>
        <dbReference type="RuleBase" id="RU363108"/>
    </source>
</evidence>
<keyword evidence="13" id="KW-0807">Transducer</keyword>
<keyword evidence="12 13" id="KW-0472">Membrane</keyword>
<comment type="caution">
    <text evidence="15">The sequence shown here is derived from an EMBL/GenBank/DDBJ whole genome shotgun (WGS) entry which is preliminary data.</text>
</comment>
<dbReference type="InterPro" id="IPR018095">
    <property type="entry name" value="Thymidylate_kin_CS"/>
</dbReference>
<comment type="function">
    <text evidence="13">Gustatory receptor which mediates acceptance or avoidance behavior, depending on its substrates.</text>
</comment>
<feature type="transmembrane region" description="Helical" evidence="13">
    <location>
        <begin position="270"/>
        <end position="290"/>
    </location>
</feature>
<dbReference type="InterPro" id="IPR027417">
    <property type="entry name" value="P-loop_NTPase"/>
</dbReference>
<sequence length="599" mass="69064">MHGRGAFLALEGCDKVGKTTQVKLLVEALNNLGIVAEAKSFPNRTTKIGELLNKFLLKEIELPSEAAHLLFSANRWECRQDIIKALQAGTTLIIDRYAASGAAYTSAATGRSLTWCQEVDRGLPSPDLIVFLKVPEQMQNSHMWDGERYDNMTFQQKVSSNYDKLNDGTWKVINGQQDLNVIHQELLRSTLDIIEQVKNRPINRNIKMEFRPKTFDLEIAFAASRKRQMKKFRGPDSPLYSAICPAIYIIRILGQAPYKFSKDRLVPSNVYLIFSFVFLTVCFYNVYVVFYQFLHSTRKEPILGGTEYIKVTFNCFTMIYSVLMTMWTRNKFVQIWNNIQDYDDAVRLLGYPQKEIKTRIVCWILIILNIALWTSVNQIGMYAFTESWISNIGYMSPYFGSCIAVYKFIGITFILGQRFHHLNELATKYIYSKRKNTRPMKIDIKTIQTWHNELMIVGENLNTLYTWEILLWLANLSIHSVSDLYFIIDKVLNDWDNLHWPSICCLASWSLVFVAQLIILHISCDYVSTQANCMGGILIDWQACLMEKNSLKTPIEMSLHFINRKLQFTAAGCFCIELPLIRSIAALLTTYLVILLQLQ</sequence>
<keyword evidence="13" id="KW-0675">Receptor</keyword>
<evidence type="ECO:0000256" key="8">
    <source>
        <dbReference type="ARBA" id="ARBA00022741"/>
    </source>
</evidence>
<evidence type="ECO:0000256" key="10">
    <source>
        <dbReference type="ARBA" id="ARBA00022840"/>
    </source>
</evidence>
<evidence type="ECO:0000256" key="9">
    <source>
        <dbReference type="ARBA" id="ARBA00022777"/>
    </source>
</evidence>
<keyword evidence="7" id="KW-0545">Nucleotide biosynthesis</keyword>
<dbReference type="NCBIfam" id="TIGR00041">
    <property type="entry name" value="DTMP_kinase"/>
    <property type="match status" value="1"/>
</dbReference>
<dbReference type="GO" id="GO:0005524">
    <property type="term" value="F:ATP binding"/>
    <property type="evidence" value="ECO:0007669"/>
    <property type="project" value="UniProtKB-KW"/>
</dbReference>
<dbReference type="PANTHER" id="PTHR10344:SF1">
    <property type="entry name" value="THYMIDYLATE KINASE"/>
    <property type="match status" value="1"/>
</dbReference>
<evidence type="ECO:0000256" key="5">
    <source>
        <dbReference type="ARBA" id="ARBA00022679"/>
    </source>
</evidence>
<dbReference type="PROSITE" id="PS01331">
    <property type="entry name" value="THYMIDYLATE_KINASE"/>
    <property type="match status" value="1"/>
</dbReference>
<comment type="pathway">
    <text evidence="2">Pyrimidine metabolism; dTTP biosynthesis.</text>
</comment>
<gene>
    <name evidence="15" type="ORF">HZH66_005797</name>
</gene>
<name>A0A834K5I4_VESVU</name>
<protein>
    <recommendedName>
        <fullName evidence="13">Gustatory receptor</fullName>
    </recommendedName>
</protein>
<dbReference type="GO" id="GO:0005886">
    <property type="term" value="C:plasma membrane"/>
    <property type="evidence" value="ECO:0007669"/>
    <property type="project" value="UniProtKB-SubCell"/>
</dbReference>
<evidence type="ECO:0000256" key="1">
    <source>
        <dbReference type="ARBA" id="ARBA00004651"/>
    </source>
</evidence>
<feature type="transmembrane region" description="Helical" evidence="13">
    <location>
        <begin position="360"/>
        <end position="384"/>
    </location>
</feature>
<comment type="similarity">
    <text evidence="13">Belongs to the insect chemoreceptor superfamily. Gustatory receptor (GR) family.</text>
</comment>
<feature type="transmembrane region" description="Helical" evidence="13">
    <location>
        <begin position="396"/>
        <end position="415"/>
    </location>
</feature>
<evidence type="ECO:0000256" key="11">
    <source>
        <dbReference type="ARBA" id="ARBA00022989"/>
    </source>
</evidence>
<feature type="transmembrane region" description="Helical" evidence="13">
    <location>
        <begin position="500"/>
        <end position="520"/>
    </location>
</feature>
<organism evidence="15 16">
    <name type="scientific">Vespula vulgaris</name>
    <name type="common">Yellow jacket</name>
    <name type="synonym">Wasp</name>
    <dbReference type="NCBI Taxonomy" id="7454"/>
    <lineage>
        <taxon>Eukaryota</taxon>
        <taxon>Metazoa</taxon>
        <taxon>Ecdysozoa</taxon>
        <taxon>Arthropoda</taxon>
        <taxon>Hexapoda</taxon>
        <taxon>Insecta</taxon>
        <taxon>Pterygota</taxon>
        <taxon>Neoptera</taxon>
        <taxon>Endopterygota</taxon>
        <taxon>Hymenoptera</taxon>
        <taxon>Apocrita</taxon>
        <taxon>Aculeata</taxon>
        <taxon>Vespoidea</taxon>
        <taxon>Vespidae</taxon>
        <taxon>Vespinae</taxon>
        <taxon>Vespula</taxon>
    </lineage>
</organism>
<evidence type="ECO:0000313" key="15">
    <source>
        <dbReference type="EMBL" id="KAF7400613.1"/>
    </source>
</evidence>
<evidence type="ECO:0000256" key="12">
    <source>
        <dbReference type="ARBA" id="ARBA00023136"/>
    </source>
</evidence>
<dbReference type="GO" id="GO:0005634">
    <property type="term" value="C:nucleus"/>
    <property type="evidence" value="ECO:0007669"/>
    <property type="project" value="TreeGrafter"/>
</dbReference>
<evidence type="ECO:0000259" key="14">
    <source>
        <dbReference type="Pfam" id="PF02223"/>
    </source>
</evidence>
<evidence type="ECO:0000256" key="7">
    <source>
        <dbReference type="ARBA" id="ARBA00022727"/>
    </source>
</evidence>
<keyword evidence="11 13" id="KW-1133">Transmembrane helix</keyword>
<keyword evidence="4 13" id="KW-1003">Cell membrane</keyword>
<keyword evidence="10" id="KW-0067">ATP-binding</keyword>
<dbReference type="GO" id="GO:0004798">
    <property type="term" value="F:dTMP kinase activity"/>
    <property type="evidence" value="ECO:0007669"/>
    <property type="project" value="InterPro"/>
</dbReference>
<feature type="domain" description="Thymidylate kinase-like" evidence="14">
    <location>
        <begin position="10"/>
        <end position="185"/>
    </location>
</feature>
<evidence type="ECO:0000256" key="2">
    <source>
        <dbReference type="ARBA" id="ARBA00004992"/>
    </source>
</evidence>
<keyword evidence="5" id="KW-0808">Transferase</keyword>
<reference evidence="15" key="1">
    <citation type="journal article" date="2020" name="G3 (Bethesda)">
        <title>High-Quality Assemblies for Three Invasive Social Wasps from the &lt;i&gt;Vespula&lt;/i&gt; Genus.</title>
        <authorList>
            <person name="Harrop T.W.R."/>
            <person name="Guhlin J."/>
            <person name="McLaughlin G.M."/>
            <person name="Permina E."/>
            <person name="Stockwell P."/>
            <person name="Gilligan J."/>
            <person name="Le Lec M.F."/>
            <person name="Gruber M.A.M."/>
            <person name="Quinn O."/>
            <person name="Lovegrove M."/>
            <person name="Duncan E.J."/>
            <person name="Remnant E.J."/>
            <person name="Van Eeckhoven J."/>
            <person name="Graham B."/>
            <person name="Knapp R.A."/>
            <person name="Langford K.W."/>
            <person name="Kronenberg Z."/>
            <person name="Press M.O."/>
            <person name="Eacker S.M."/>
            <person name="Wilson-Rankin E.E."/>
            <person name="Purcell J."/>
            <person name="Lester P.J."/>
            <person name="Dearden P.K."/>
        </authorList>
    </citation>
    <scope>NUCLEOTIDE SEQUENCE</scope>
    <source>
        <strain evidence="15">Marl-1</strain>
    </source>
</reference>
<evidence type="ECO:0000313" key="16">
    <source>
        <dbReference type="Proteomes" id="UP000614350"/>
    </source>
</evidence>
<proteinExistence type="inferred from homology"/>
<dbReference type="AlphaFoldDB" id="A0A834K5I4"/>
<dbReference type="GO" id="GO:0006235">
    <property type="term" value="P:dTTP biosynthetic process"/>
    <property type="evidence" value="ECO:0007669"/>
    <property type="project" value="TreeGrafter"/>
</dbReference>
<evidence type="ECO:0000256" key="6">
    <source>
        <dbReference type="ARBA" id="ARBA00022692"/>
    </source>
</evidence>
<dbReference type="GO" id="GO:0005829">
    <property type="term" value="C:cytosol"/>
    <property type="evidence" value="ECO:0007669"/>
    <property type="project" value="TreeGrafter"/>
</dbReference>
<evidence type="ECO:0000256" key="4">
    <source>
        <dbReference type="ARBA" id="ARBA00022475"/>
    </source>
</evidence>
<evidence type="ECO:0000256" key="3">
    <source>
        <dbReference type="ARBA" id="ARBA00009776"/>
    </source>
</evidence>
<keyword evidence="9" id="KW-0418">Kinase</keyword>
<comment type="subcellular location">
    <subcellularLocation>
        <location evidence="1 13">Cell membrane</location>
        <topology evidence="1 13">Multi-pass membrane protein</topology>
    </subcellularLocation>
</comment>
<dbReference type="Proteomes" id="UP000614350">
    <property type="component" value="Unassembled WGS sequence"/>
</dbReference>
<dbReference type="Pfam" id="PF08395">
    <property type="entry name" value="7tm_7"/>
    <property type="match status" value="1"/>
</dbReference>
<comment type="similarity">
    <text evidence="3">Belongs to the thymidylate kinase family.</text>
</comment>
<dbReference type="CDD" id="cd01672">
    <property type="entry name" value="TMPK"/>
    <property type="match status" value="1"/>
</dbReference>
<feature type="transmembrane region" description="Helical" evidence="13">
    <location>
        <begin position="568"/>
        <end position="594"/>
    </location>
</feature>
<dbReference type="GO" id="GO:0050909">
    <property type="term" value="P:sensory perception of taste"/>
    <property type="evidence" value="ECO:0007669"/>
    <property type="project" value="InterPro"/>
</dbReference>
<dbReference type="GO" id="GO:0004550">
    <property type="term" value="F:nucleoside diphosphate kinase activity"/>
    <property type="evidence" value="ECO:0007669"/>
    <property type="project" value="TreeGrafter"/>
</dbReference>
<dbReference type="Gene3D" id="3.40.50.300">
    <property type="entry name" value="P-loop containing nucleotide triphosphate hydrolases"/>
    <property type="match status" value="1"/>
</dbReference>
<dbReference type="Pfam" id="PF02223">
    <property type="entry name" value="Thymidylate_kin"/>
    <property type="match status" value="1"/>
</dbReference>
<dbReference type="InterPro" id="IPR018094">
    <property type="entry name" value="Thymidylate_kinase"/>
</dbReference>
<dbReference type="PANTHER" id="PTHR10344">
    <property type="entry name" value="THYMIDYLATE KINASE"/>
    <property type="match status" value="1"/>
</dbReference>
<dbReference type="EMBL" id="JACSEA010000005">
    <property type="protein sequence ID" value="KAF7400613.1"/>
    <property type="molecule type" value="Genomic_DNA"/>
</dbReference>